<dbReference type="AlphaFoldDB" id="A0A2G5B9C3"/>
<feature type="region of interest" description="Disordered" evidence="1">
    <location>
        <begin position="1"/>
        <end position="40"/>
    </location>
</feature>
<proteinExistence type="predicted"/>
<evidence type="ECO:0000256" key="1">
    <source>
        <dbReference type="SAM" id="MobiDB-lite"/>
    </source>
</evidence>
<dbReference type="Proteomes" id="UP000242474">
    <property type="component" value="Unassembled WGS sequence"/>
</dbReference>
<reference evidence="2 3" key="1">
    <citation type="journal article" date="2015" name="Genome Biol. Evol.">
        <title>Phylogenomic analyses indicate that early fungi evolved digesting cell walls of algal ancestors of land plants.</title>
        <authorList>
            <person name="Chang Y."/>
            <person name="Wang S."/>
            <person name="Sekimoto S."/>
            <person name="Aerts A.L."/>
            <person name="Choi C."/>
            <person name="Clum A."/>
            <person name="LaButti K.M."/>
            <person name="Lindquist E.A."/>
            <person name="Yee Ngan C."/>
            <person name="Ohm R.A."/>
            <person name="Salamov A.A."/>
            <person name="Grigoriev I.V."/>
            <person name="Spatafora J.W."/>
            <person name="Berbee M.L."/>
        </authorList>
    </citation>
    <scope>NUCLEOTIDE SEQUENCE [LARGE SCALE GENOMIC DNA]</scope>
    <source>
        <strain evidence="2 3">NRRL 1564</strain>
    </source>
</reference>
<dbReference type="OrthoDB" id="5593082at2759"/>
<evidence type="ECO:0000313" key="2">
    <source>
        <dbReference type="EMBL" id="PIA15623.1"/>
    </source>
</evidence>
<accession>A0A2G5B9C3</accession>
<keyword evidence="3" id="KW-1185">Reference proteome</keyword>
<protein>
    <submittedName>
        <fullName evidence="2">Uncharacterized protein</fullName>
    </submittedName>
</protein>
<gene>
    <name evidence="2" type="ORF">COEREDRAFT_9320</name>
</gene>
<dbReference type="EMBL" id="KZ303506">
    <property type="protein sequence ID" value="PIA15623.1"/>
    <property type="molecule type" value="Genomic_DNA"/>
</dbReference>
<evidence type="ECO:0000313" key="3">
    <source>
        <dbReference type="Proteomes" id="UP000242474"/>
    </source>
</evidence>
<sequence>MSDTHRSSVRASRGASYTGDEPALGAAAAMTPPGRSVSRRSSVVSTSSSFFDRSFFSTPESRIADHGKRATLAYATLMLNMYNNISLDLRTAVDANRRAVMQTVATRTRATQLAPALGRVHADADDAVATMRAVSATREFESIKDLLCHSLQVHDAISRARKT</sequence>
<name>A0A2G5B9C3_COERN</name>
<organism evidence="2 3">
    <name type="scientific">Coemansia reversa (strain ATCC 12441 / NRRL 1564)</name>
    <dbReference type="NCBI Taxonomy" id="763665"/>
    <lineage>
        <taxon>Eukaryota</taxon>
        <taxon>Fungi</taxon>
        <taxon>Fungi incertae sedis</taxon>
        <taxon>Zoopagomycota</taxon>
        <taxon>Kickxellomycotina</taxon>
        <taxon>Kickxellomycetes</taxon>
        <taxon>Kickxellales</taxon>
        <taxon>Kickxellaceae</taxon>
        <taxon>Coemansia</taxon>
    </lineage>
</organism>